<proteinExistence type="predicted"/>
<organism evidence="1 2">
    <name type="scientific">Devosia nanyangense</name>
    <dbReference type="NCBI Taxonomy" id="1228055"/>
    <lineage>
        <taxon>Bacteria</taxon>
        <taxon>Pseudomonadati</taxon>
        <taxon>Pseudomonadota</taxon>
        <taxon>Alphaproteobacteria</taxon>
        <taxon>Hyphomicrobiales</taxon>
        <taxon>Devosiaceae</taxon>
        <taxon>Devosia</taxon>
    </lineage>
</organism>
<gene>
    <name evidence="1" type="ORF">HY834_03870</name>
</gene>
<comment type="caution">
    <text evidence="1">The sequence shown here is derived from an EMBL/GenBank/DDBJ whole genome shotgun (WGS) entry which is preliminary data.</text>
</comment>
<dbReference type="Proteomes" id="UP000782610">
    <property type="component" value="Unassembled WGS sequence"/>
</dbReference>
<name>A0A933L0H7_9HYPH</name>
<protein>
    <recommendedName>
        <fullName evidence="3">DUF2188 domain-containing protein</fullName>
    </recommendedName>
</protein>
<dbReference type="AlphaFoldDB" id="A0A933L0H7"/>
<evidence type="ECO:0008006" key="3">
    <source>
        <dbReference type="Google" id="ProtNLM"/>
    </source>
</evidence>
<reference evidence="1" key="1">
    <citation type="submission" date="2020-07" db="EMBL/GenBank/DDBJ databases">
        <title>Huge and variable diversity of episymbiotic CPR bacteria and DPANN archaea in groundwater ecosystems.</title>
        <authorList>
            <person name="He C.Y."/>
            <person name="Keren R."/>
            <person name="Whittaker M."/>
            <person name="Farag I.F."/>
            <person name="Doudna J."/>
            <person name="Cate J.H.D."/>
            <person name="Banfield J.F."/>
        </authorList>
    </citation>
    <scope>NUCLEOTIDE SEQUENCE</scope>
    <source>
        <strain evidence="1">NC_groundwater_1586_Pr3_B-0.1um_66_15</strain>
    </source>
</reference>
<accession>A0A933L0H7</accession>
<dbReference type="EMBL" id="JACRAF010000014">
    <property type="protein sequence ID" value="MBI4920862.1"/>
    <property type="molecule type" value="Genomic_DNA"/>
</dbReference>
<evidence type="ECO:0000313" key="1">
    <source>
        <dbReference type="EMBL" id="MBI4920862.1"/>
    </source>
</evidence>
<sequence length="83" mass="9184">MTTAIFIVIFARKKWWIDLNGHTQGPFLSKDSALAEATKHAKDLARAGHRSEVQLSEPGERSHIVYQSAEQGFLGRAAALVDH</sequence>
<evidence type="ECO:0000313" key="2">
    <source>
        <dbReference type="Proteomes" id="UP000782610"/>
    </source>
</evidence>